<dbReference type="EnsemblMetazoa" id="tetur12g01750.1">
    <property type="protein sequence ID" value="tetur12g01750.1"/>
    <property type="gene ID" value="tetur12g01750"/>
</dbReference>
<dbReference type="GO" id="GO:0017154">
    <property type="term" value="F:semaphorin receptor activity"/>
    <property type="evidence" value="ECO:0007669"/>
    <property type="project" value="InterPro"/>
</dbReference>
<dbReference type="GO" id="GO:0005886">
    <property type="term" value="C:plasma membrane"/>
    <property type="evidence" value="ECO:0007669"/>
    <property type="project" value="TreeGrafter"/>
</dbReference>
<dbReference type="EMBL" id="CAEY01000114">
    <property type="status" value="NOT_ANNOTATED_CDS"/>
    <property type="molecule type" value="Genomic_DNA"/>
</dbReference>
<feature type="domain" description="Fibronectin type-III" evidence="5">
    <location>
        <begin position="565"/>
        <end position="666"/>
    </location>
</feature>
<dbReference type="GO" id="GO:0097374">
    <property type="term" value="P:sensory neuron axon guidance"/>
    <property type="evidence" value="ECO:0007669"/>
    <property type="project" value="TreeGrafter"/>
</dbReference>
<dbReference type="PROSITE" id="PS51004">
    <property type="entry name" value="SEMA"/>
    <property type="match status" value="1"/>
</dbReference>
<dbReference type="GO" id="GO:0007162">
    <property type="term" value="P:negative regulation of cell adhesion"/>
    <property type="evidence" value="ECO:0007669"/>
    <property type="project" value="TreeGrafter"/>
</dbReference>
<dbReference type="STRING" id="32264.T1KIL0"/>
<reference evidence="8" key="1">
    <citation type="submission" date="2011-08" db="EMBL/GenBank/DDBJ databases">
        <authorList>
            <person name="Rombauts S."/>
        </authorList>
    </citation>
    <scope>NUCLEOTIDE SEQUENCE</scope>
    <source>
        <strain evidence="8">London</strain>
    </source>
</reference>
<dbReference type="CDD" id="cd00063">
    <property type="entry name" value="FN3"/>
    <property type="match status" value="3"/>
</dbReference>
<dbReference type="PROSITE" id="PS50853">
    <property type="entry name" value="FN3"/>
    <property type="match status" value="3"/>
</dbReference>
<accession>T1KIL0</accession>
<dbReference type="InterPro" id="IPR001627">
    <property type="entry name" value="Semap_dom"/>
</dbReference>
<feature type="transmembrane region" description="Helical" evidence="4">
    <location>
        <begin position="912"/>
        <end position="933"/>
    </location>
</feature>
<dbReference type="GO" id="GO:0008045">
    <property type="term" value="P:motor neuron axon guidance"/>
    <property type="evidence" value="ECO:0007669"/>
    <property type="project" value="TreeGrafter"/>
</dbReference>
<dbReference type="InterPro" id="IPR013783">
    <property type="entry name" value="Ig-like_fold"/>
</dbReference>
<evidence type="ECO:0000256" key="3">
    <source>
        <dbReference type="SAM" id="MobiDB-lite"/>
    </source>
</evidence>
<evidence type="ECO:0000259" key="6">
    <source>
        <dbReference type="PROSITE" id="PS51004"/>
    </source>
</evidence>
<dbReference type="InterPro" id="IPR036352">
    <property type="entry name" value="Semap_dom_sf"/>
</dbReference>
<dbReference type="FunFam" id="2.60.40.10:FF:000028">
    <property type="entry name" value="Neuronal cell adhesion molecule"/>
    <property type="match status" value="2"/>
</dbReference>
<dbReference type="SMART" id="SM00060">
    <property type="entry name" value="FN3"/>
    <property type="match status" value="3"/>
</dbReference>
<dbReference type="Pfam" id="PF00041">
    <property type="entry name" value="fn3"/>
    <property type="match status" value="3"/>
</dbReference>
<evidence type="ECO:0000313" key="8">
    <source>
        <dbReference type="Proteomes" id="UP000015104"/>
    </source>
</evidence>
<dbReference type="Pfam" id="PF01403">
    <property type="entry name" value="Sema"/>
    <property type="match status" value="1"/>
</dbReference>
<dbReference type="Gene3D" id="2.60.40.10">
    <property type="entry name" value="Immunoglobulins"/>
    <property type="match status" value="3"/>
</dbReference>
<keyword evidence="4" id="KW-0812">Transmembrane</keyword>
<dbReference type="eggNOG" id="KOG3510">
    <property type="taxonomic scope" value="Eukaryota"/>
</dbReference>
<dbReference type="PANTHER" id="PTHR22625:SF44">
    <property type="entry name" value="PLEXIN-B"/>
    <property type="match status" value="1"/>
</dbReference>
<feature type="compositionally biased region" description="Basic residues" evidence="3">
    <location>
        <begin position="968"/>
        <end position="980"/>
    </location>
</feature>
<feature type="domain" description="Fibronectin type-III" evidence="5">
    <location>
        <begin position="671"/>
        <end position="776"/>
    </location>
</feature>
<dbReference type="InterPro" id="IPR031148">
    <property type="entry name" value="Plexin"/>
</dbReference>
<dbReference type="InterPro" id="IPR015943">
    <property type="entry name" value="WD40/YVTN_repeat-like_dom_sf"/>
</dbReference>
<keyword evidence="1" id="KW-0677">Repeat</keyword>
<evidence type="ECO:0000256" key="1">
    <source>
        <dbReference type="ARBA" id="ARBA00022737"/>
    </source>
</evidence>
<dbReference type="SUPFAM" id="SSF101912">
    <property type="entry name" value="Sema domain"/>
    <property type="match status" value="1"/>
</dbReference>
<evidence type="ECO:0000259" key="5">
    <source>
        <dbReference type="PROSITE" id="PS50853"/>
    </source>
</evidence>
<dbReference type="InterPro" id="IPR003961">
    <property type="entry name" value="FN3_dom"/>
</dbReference>
<dbReference type="Gene3D" id="2.130.10.10">
    <property type="entry name" value="YVTN repeat-like/Quinoprotein amine dehydrogenase"/>
    <property type="match status" value="1"/>
</dbReference>
<keyword evidence="8" id="KW-1185">Reference proteome</keyword>
<protein>
    <submittedName>
        <fullName evidence="7">Uncharacterized protein</fullName>
    </submittedName>
</protein>
<organism evidence="7 8">
    <name type="scientific">Tetranychus urticae</name>
    <name type="common">Two-spotted spider mite</name>
    <dbReference type="NCBI Taxonomy" id="32264"/>
    <lineage>
        <taxon>Eukaryota</taxon>
        <taxon>Metazoa</taxon>
        <taxon>Ecdysozoa</taxon>
        <taxon>Arthropoda</taxon>
        <taxon>Chelicerata</taxon>
        <taxon>Arachnida</taxon>
        <taxon>Acari</taxon>
        <taxon>Acariformes</taxon>
        <taxon>Trombidiformes</taxon>
        <taxon>Prostigmata</taxon>
        <taxon>Eleutherengona</taxon>
        <taxon>Raphignathae</taxon>
        <taxon>Tetranychoidea</taxon>
        <taxon>Tetranychidae</taxon>
        <taxon>Tetranychus</taxon>
    </lineage>
</organism>
<sequence length="1057" mass="116011">MCQLIYASPLANNPFSGYSPHSSFDSHFKSSVLRSPSSVSSSSSYSVFLPSPAPLSSSSSSSSFHSSQFPIVDSAILDYYVTPNVTINFTHIAYDHRSDRLYVGTSNWLYQFNASLEVEVAVETGPVYDSPLCSPSDCTSIDNTVLTTNFNKVLVIDENSNKLIACGSVHQGACRRHDLDNIASKEELVPVPVAANDENSSTYAFIGPARYYNQPVKSVLYIGTTNSRLGPYRDFVPAIASRSLEEGPKLFNIIENSFSDTTLVDIESHLKDYYLVKYVYGFHTDDFVYFATVQKKSHLRALEEWGYVTRLARVCSSDAAYNTYTEVTLSCLGPDGTDYTLLQDAVTIKAGKTLAADLNVKPGSQLFIGIFSTPKDHTWEPASSSAVCVYSVADIESKFNENIHLCYNGSALTRNMDYIAGNIKDCPEPGSGNVVSFCGETLKLNGSIPIISNSAIVYNETLTAITALTVDETNVAFIGTSRGRLKKVLLSHANQGEEFGEITIDPEHPILSDMYIHSNHRYLYVASPYRLAKVEIESYPGLSESNFVKDERNLQRSSSSEPPPAPSNFKASILSSKSVNFSWSSIHSSPSSSSSPSINGYIIRYWRVSDLSRSDLTKQVNISFPATNYLISNLEPGSNYQAEIIGFNGAGLGLPSRIVRFETLEDSPSGPPTSVKTFARGPSTIKVIWKPPSRDKWNGKILGYHVCYRALDSSSSSSSSPSFTCQTTHVSSYSNSHEYVLTSLTKGTSYSITVKAFNSAGTGPEFPEVITKTLLGELPPAPHVNTKSTSSDSLTIKYTINNSLAPISMFQLNYKESKDDYWQQKNLPYDGSSTFNEYTLTNLHPTTIYKVYMTATNQFGVSDPSPIIISKTTRSARDTLAGESLPDTQTGRESEGRNGSLSGTPMSDIANALTIVIGLGAIVVVLLIVFVYSRKIRSKGSAKTSFEFCQTYQTGNLAYNPPSTNGSHLHHPLHSPHHLHQTFGSSSPDYNDDTDRTLSLINTPMMDTVDRTMSLMHGSLGVTTINQLTSPYSKILIETDKRNSTYLCSRHIYDYPQ</sequence>
<dbReference type="CDD" id="cd11236">
    <property type="entry name" value="Sema_plexin_like"/>
    <property type="match status" value="1"/>
</dbReference>
<name>T1KIL0_TETUR</name>
<feature type="region of interest" description="Disordered" evidence="3">
    <location>
        <begin position="965"/>
        <end position="988"/>
    </location>
</feature>
<dbReference type="SUPFAM" id="SSF49265">
    <property type="entry name" value="Fibronectin type III"/>
    <property type="match status" value="2"/>
</dbReference>
<dbReference type="GO" id="GO:0002116">
    <property type="term" value="C:semaphorin receptor complex"/>
    <property type="evidence" value="ECO:0007669"/>
    <property type="project" value="TreeGrafter"/>
</dbReference>
<dbReference type="Proteomes" id="UP000015104">
    <property type="component" value="Unassembled WGS sequence"/>
</dbReference>
<feature type="region of interest" description="Disordered" evidence="3">
    <location>
        <begin position="878"/>
        <end position="904"/>
    </location>
</feature>
<feature type="domain" description="Fibronectin type-III" evidence="5">
    <location>
        <begin position="779"/>
        <end position="876"/>
    </location>
</feature>
<keyword evidence="4" id="KW-0472">Membrane</keyword>
<evidence type="ECO:0000256" key="2">
    <source>
        <dbReference type="PROSITE-ProRule" id="PRU00352"/>
    </source>
</evidence>
<dbReference type="GO" id="GO:0050772">
    <property type="term" value="P:positive regulation of axonogenesis"/>
    <property type="evidence" value="ECO:0007669"/>
    <property type="project" value="TreeGrafter"/>
</dbReference>
<proteinExistence type="predicted"/>
<evidence type="ECO:0000256" key="4">
    <source>
        <dbReference type="SAM" id="Phobius"/>
    </source>
</evidence>
<dbReference type="SMART" id="SM00630">
    <property type="entry name" value="Sema"/>
    <property type="match status" value="1"/>
</dbReference>
<evidence type="ECO:0000313" key="7">
    <source>
        <dbReference type="EnsemblMetazoa" id="tetur12g01750.1"/>
    </source>
</evidence>
<dbReference type="HOGENOM" id="CLU_633617_0_0_1"/>
<reference evidence="7" key="2">
    <citation type="submission" date="2015-06" db="UniProtKB">
        <authorList>
            <consortium name="EnsemblMetazoa"/>
        </authorList>
    </citation>
    <scope>IDENTIFICATION</scope>
</reference>
<dbReference type="GO" id="GO:0030334">
    <property type="term" value="P:regulation of cell migration"/>
    <property type="evidence" value="ECO:0007669"/>
    <property type="project" value="TreeGrafter"/>
</dbReference>
<dbReference type="PANTHER" id="PTHR22625">
    <property type="entry name" value="PLEXIN"/>
    <property type="match status" value="1"/>
</dbReference>
<dbReference type="InterPro" id="IPR036116">
    <property type="entry name" value="FN3_sf"/>
</dbReference>
<feature type="region of interest" description="Disordered" evidence="3">
    <location>
        <begin position="550"/>
        <end position="569"/>
    </location>
</feature>
<dbReference type="AlphaFoldDB" id="T1KIL0"/>
<comment type="caution">
    <text evidence="2">Lacks conserved residue(s) required for the propagation of feature annotation.</text>
</comment>
<keyword evidence="4" id="KW-1133">Transmembrane helix</keyword>
<feature type="domain" description="Sema" evidence="6">
    <location>
        <begin position="52"/>
        <end position="536"/>
    </location>
</feature>
<dbReference type="GO" id="GO:0008360">
    <property type="term" value="P:regulation of cell shape"/>
    <property type="evidence" value="ECO:0007669"/>
    <property type="project" value="TreeGrafter"/>
</dbReference>